<dbReference type="VEuPathDB" id="FungiDB:P174DRAFT_107"/>
<protein>
    <submittedName>
        <fullName evidence="1">Uncharacterized protein</fullName>
    </submittedName>
</protein>
<dbReference type="GeneID" id="36528323"/>
<proteinExistence type="predicted"/>
<dbReference type="RefSeq" id="XP_024686469.1">
    <property type="nucleotide sequence ID" value="XM_024820997.1"/>
</dbReference>
<organism evidence="1 2">
    <name type="scientific">Aspergillus novofumigatus (strain IBT 16806)</name>
    <dbReference type="NCBI Taxonomy" id="1392255"/>
    <lineage>
        <taxon>Eukaryota</taxon>
        <taxon>Fungi</taxon>
        <taxon>Dikarya</taxon>
        <taxon>Ascomycota</taxon>
        <taxon>Pezizomycotina</taxon>
        <taxon>Eurotiomycetes</taxon>
        <taxon>Eurotiomycetidae</taxon>
        <taxon>Eurotiales</taxon>
        <taxon>Aspergillaceae</taxon>
        <taxon>Aspergillus</taxon>
        <taxon>Aspergillus subgen. Fumigati</taxon>
    </lineage>
</organism>
<keyword evidence="2" id="KW-1185">Reference proteome</keyword>
<accession>A0A2I1CJS4</accession>
<dbReference type="Proteomes" id="UP000234474">
    <property type="component" value="Unassembled WGS sequence"/>
</dbReference>
<evidence type="ECO:0000313" key="2">
    <source>
        <dbReference type="Proteomes" id="UP000234474"/>
    </source>
</evidence>
<evidence type="ECO:0000313" key="1">
    <source>
        <dbReference type="EMBL" id="PKX97874.1"/>
    </source>
</evidence>
<dbReference type="AlphaFoldDB" id="A0A2I1CJS4"/>
<sequence>MGSIYQAPEHLQICWSATDNVGQPLSVMLAKDEDRHRDRKDYQAIYQSTPRPGCDCSQETLSPHLILAD</sequence>
<dbReference type="EMBL" id="MSZS01000001">
    <property type="protein sequence ID" value="PKX97874.1"/>
    <property type="molecule type" value="Genomic_DNA"/>
</dbReference>
<reference evidence="2" key="1">
    <citation type="journal article" date="2018" name="Proc. Natl. Acad. Sci. U.S.A.">
        <title>Linking secondary metabolites to gene clusters through genome sequencing of six diverse Aspergillus species.</title>
        <authorList>
            <person name="Kaerboelling I."/>
            <person name="Vesth T.C."/>
            <person name="Frisvad J.C."/>
            <person name="Nybo J.L."/>
            <person name="Theobald S."/>
            <person name="Kuo A."/>
            <person name="Bowyer P."/>
            <person name="Matsuda Y."/>
            <person name="Mondo S."/>
            <person name="Lyhne E.K."/>
            <person name="Kogle M.E."/>
            <person name="Clum A."/>
            <person name="Lipzen A."/>
            <person name="Salamov A."/>
            <person name="Ngan C.Y."/>
            <person name="Daum C."/>
            <person name="Chiniquy J."/>
            <person name="Barry K."/>
            <person name="LaButti K."/>
            <person name="Haridas S."/>
            <person name="Simmons B.A."/>
            <person name="Magnuson J.K."/>
            <person name="Mortensen U.H."/>
            <person name="Larsen T.O."/>
            <person name="Grigoriev I.V."/>
            <person name="Baker S.E."/>
            <person name="Andersen M.R."/>
        </authorList>
    </citation>
    <scope>NUCLEOTIDE SEQUENCE [LARGE SCALE GENOMIC DNA]</scope>
    <source>
        <strain evidence="2">IBT 16806</strain>
    </source>
</reference>
<gene>
    <name evidence="1" type="ORF">P174DRAFT_107</name>
</gene>
<name>A0A2I1CJS4_ASPN1</name>
<comment type="caution">
    <text evidence="1">The sequence shown here is derived from an EMBL/GenBank/DDBJ whole genome shotgun (WGS) entry which is preliminary data.</text>
</comment>